<dbReference type="EMBL" id="KV453847">
    <property type="protein sequence ID" value="ODV88296.1"/>
    <property type="molecule type" value="Genomic_DNA"/>
</dbReference>
<proteinExistence type="predicted"/>
<accession>A0A1E4T967</accession>
<evidence type="ECO:0000256" key="2">
    <source>
        <dbReference type="ARBA" id="ARBA00022737"/>
    </source>
</evidence>
<dbReference type="SUPFAM" id="SSF50978">
    <property type="entry name" value="WD40 repeat-like"/>
    <property type="match status" value="1"/>
</dbReference>
<keyword evidence="2" id="KW-0677">Repeat</keyword>
<dbReference type="Gene3D" id="2.130.10.10">
    <property type="entry name" value="YVTN repeat-like/Quinoprotein amine dehydrogenase"/>
    <property type="match status" value="1"/>
</dbReference>
<dbReference type="PANTHER" id="PTHR10971">
    <property type="entry name" value="MRNA EXPORT FACTOR AND BUB3"/>
    <property type="match status" value="1"/>
</dbReference>
<keyword evidence="4" id="KW-1185">Reference proteome</keyword>
<keyword evidence="1" id="KW-0853">WD repeat</keyword>
<dbReference type="SMART" id="SM00320">
    <property type="entry name" value="WD40"/>
    <property type="match status" value="4"/>
</dbReference>
<evidence type="ECO:0000256" key="1">
    <source>
        <dbReference type="ARBA" id="ARBA00022574"/>
    </source>
</evidence>
<dbReference type="STRING" id="983967.A0A1E4T967"/>
<protein>
    <submittedName>
        <fullName evidence="3">Uncharacterized protein</fullName>
    </submittedName>
</protein>
<dbReference type="InterPro" id="IPR001680">
    <property type="entry name" value="WD40_rpt"/>
</dbReference>
<name>A0A1E4T967_9ASCO</name>
<evidence type="ECO:0000313" key="4">
    <source>
        <dbReference type="Proteomes" id="UP000094801"/>
    </source>
</evidence>
<dbReference type="InterPro" id="IPR036322">
    <property type="entry name" value="WD40_repeat_dom_sf"/>
</dbReference>
<sequence length="340" mass="37716">MVETVDLSCPSTDIITNIKFINPSRLITTSFDGKLSIYDTSIQTLHNSSVDSLLDTYDVDEPILSFTSLKSIGYIGTTNGCIRKIDFEQGKGGLLPFSIDDHELGVQCLNTHELRGLIISGSWDKSVILHDVRDDGKSKNILNLPPSKVYSMDTHTESDQLVISTSDKINYLYDFRNLSKPMTIFDSPFKYQTTKVKFLPNGKGTIQTSIEGKIALDFFQNPSSNYAFKSHRKNIIDESNQEQMDLVNPIYDVCFLNETRFVTCGSDSSVCMWDYVTQKRVKQLKNIGDGLAVIGMDYTTCKDGVGLLACAVSDDAFKGTKAIDEDVGCVKGKVVIKLGL</sequence>
<reference evidence="4" key="1">
    <citation type="submission" date="2016-04" db="EMBL/GenBank/DDBJ databases">
        <title>Comparative genomics of biotechnologically important yeasts.</title>
        <authorList>
            <consortium name="DOE Joint Genome Institute"/>
            <person name="Riley R."/>
            <person name="Haridas S."/>
            <person name="Wolfe K.H."/>
            <person name="Lopes M.R."/>
            <person name="Hittinger C.T."/>
            <person name="Goker M."/>
            <person name="Salamov A."/>
            <person name="Wisecaver J."/>
            <person name="Long T.M."/>
            <person name="Aerts A.L."/>
            <person name="Barry K."/>
            <person name="Choi C."/>
            <person name="Clum A."/>
            <person name="Coughlan A.Y."/>
            <person name="Deshpande S."/>
            <person name="Douglass A.P."/>
            <person name="Hanson S.J."/>
            <person name="Klenk H.-P."/>
            <person name="Labutti K."/>
            <person name="Lapidus A."/>
            <person name="Lindquist E."/>
            <person name="Lipzen A."/>
            <person name="Meier-Kolthoff J.P."/>
            <person name="Ohm R.A."/>
            <person name="Otillar R.P."/>
            <person name="Pangilinan J."/>
            <person name="Peng Y."/>
            <person name="Rokas A."/>
            <person name="Rosa C.A."/>
            <person name="Scheuner C."/>
            <person name="Sibirny A.A."/>
            <person name="Slot J.C."/>
            <person name="Stielow J.B."/>
            <person name="Sun H."/>
            <person name="Kurtzman C.P."/>
            <person name="Blackwell M."/>
            <person name="Grigoriev I.V."/>
            <person name="Jeffries T.W."/>
        </authorList>
    </citation>
    <scope>NUCLEOTIDE SEQUENCE [LARGE SCALE GENOMIC DNA]</scope>
    <source>
        <strain evidence="4">NRRL YB-2248</strain>
    </source>
</reference>
<organism evidence="3 4">
    <name type="scientific">[Candida] arabinofermentans NRRL YB-2248</name>
    <dbReference type="NCBI Taxonomy" id="983967"/>
    <lineage>
        <taxon>Eukaryota</taxon>
        <taxon>Fungi</taxon>
        <taxon>Dikarya</taxon>
        <taxon>Ascomycota</taxon>
        <taxon>Saccharomycotina</taxon>
        <taxon>Pichiomycetes</taxon>
        <taxon>Pichiales</taxon>
        <taxon>Pichiaceae</taxon>
        <taxon>Ogataea</taxon>
        <taxon>Ogataea/Candida clade</taxon>
    </lineage>
</organism>
<evidence type="ECO:0000313" key="3">
    <source>
        <dbReference type="EMBL" id="ODV88296.1"/>
    </source>
</evidence>
<gene>
    <name evidence="3" type="ORF">CANARDRAFT_5589</name>
</gene>
<dbReference type="Proteomes" id="UP000094801">
    <property type="component" value="Unassembled WGS sequence"/>
</dbReference>
<dbReference type="OrthoDB" id="10262475at2759"/>
<dbReference type="Pfam" id="PF00400">
    <property type="entry name" value="WD40"/>
    <property type="match status" value="2"/>
</dbReference>
<dbReference type="AlphaFoldDB" id="A0A1E4T967"/>
<dbReference type="InterPro" id="IPR015943">
    <property type="entry name" value="WD40/YVTN_repeat-like_dom_sf"/>
</dbReference>